<proteinExistence type="predicted"/>
<dbReference type="CDD" id="cd01948">
    <property type="entry name" value="EAL"/>
    <property type="match status" value="1"/>
</dbReference>
<keyword evidence="2" id="KW-0472">Membrane</keyword>
<gene>
    <name evidence="5" type="ORF">ACFYXI_26240</name>
</gene>
<name>A0ABW6SY47_9ACTN</name>
<dbReference type="SUPFAM" id="SSF141868">
    <property type="entry name" value="EAL domain-like"/>
    <property type="match status" value="1"/>
</dbReference>
<reference evidence="5 6" key="1">
    <citation type="submission" date="2024-10" db="EMBL/GenBank/DDBJ databases">
        <title>The Natural Products Discovery Center: Release of the First 8490 Sequenced Strains for Exploring Actinobacteria Biosynthetic Diversity.</title>
        <authorList>
            <person name="Kalkreuter E."/>
            <person name="Kautsar S.A."/>
            <person name="Yang D."/>
            <person name="Bader C.D."/>
            <person name="Teijaro C.N."/>
            <person name="Fluegel L."/>
            <person name="Davis C.M."/>
            <person name="Simpson J.R."/>
            <person name="Lauterbach L."/>
            <person name="Steele A.D."/>
            <person name="Gui C."/>
            <person name="Meng S."/>
            <person name="Li G."/>
            <person name="Viehrig K."/>
            <person name="Ye F."/>
            <person name="Su P."/>
            <person name="Kiefer A.F."/>
            <person name="Nichols A."/>
            <person name="Cepeda A.J."/>
            <person name="Yan W."/>
            <person name="Fan B."/>
            <person name="Jiang Y."/>
            <person name="Adhikari A."/>
            <person name="Zheng C.-J."/>
            <person name="Schuster L."/>
            <person name="Cowan T.M."/>
            <person name="Smanski M.J."/>
            <person name="Chevrette M.G."/>
            <person name="De Carvalho L.P.S."/>
            <person name="Shen B."/>
        </authorList>
    </citation>
    <scope>NUCLEOTIDE SEQUENCE [LARGE SCALE GENOMIC DNA]</scope>
    <source>
        <strain evidence="5 6">NPDC002173</strain>
    </source>
</reference>
<dbReference type="Gene3D" id="3.20.20.450">
    <property type="entry name" value="EAL domain"/>
    <property type="match status" value="1"/>
</dbReference>
<feature type="domain" description="GGDEF" evidence="4">
    <location>
        <begin position="306"/>
        <end position="438"/>
    </location>
</feature>
<keyword evidence="2" id="KW-0812">Transmembrane</keyword>
<dbReference type="InterPro" id="IPR000160">
    <property type="entry name" value="GGDEF_dom"/>
</dbReference>
<evidence type="ECO:0000256" key="1">
    <source>
        <dbReference type="SAM" id="MobiDB-lite"/>
    </source>
</evidence>
<sequence length="718" mass="77558">MPSSRIPVPAGISLPANSPSGGRGSSSATGYPADTRDTGPRPGSPLWSYLAGVTAIGCTALVVAQIRLGLDELVQIGGTPLFWMLAALVVLGELRPVMVSSSTLVGGTPTSTMFTFAVLMHYGLPMAALLQAVAVIVSGLVNRRAWHRVAFNIAQVTLACTAAAVMLGLFGVRSTPLLPWTPRGGDIPAIVAAGLAYFAVRALLVSAAVALHERRPALRVIRASIGPQALVYGALLGLAPLVVVVMSHSPALVPLFVAPLAAVYFTATMSMRRDHQAMHDGLTGLPNRKMLILRTEEALAEARERERVGLLLLDLDRFKEVNDTLGHPVGDRLLQIVAHRLTHSVRPGDVVARLGGDEFAVLLPSIRDAHAAKEVASRLRVALTEPVRLEGMTFDLDASIGIALFPDDAPDFELLLQRSDVAMYLAKEGRTGVEFYLADKDRNSPERLSLLGDLRRAIDTDELELHYQPKVSLDDGHVEGVEALLRWWHPVRGPISPGEFVPLAEQSYLMRELTKHVIDQALDQAAEWWHAGLDVPISVNVSARDLLDSGLPDQLEAGLERLELPAEAIRLEVTERILMTDQAYTADTIRTLAGMGVQLALDDFGTGYSSLVRLQRLPVSEVKIDGSFVRRLAESPDDERIVRSIIDLVRSLGLRSVAEGVESGDIAARLRDMGCHAGQGWWLAEPMPADETTVWLRARLSPAFTSRPRGVARLTPGG</sequence>
<evidence type="ECO:0000313" key="6">
    <source>
        <dbReference type="Proteomes" id="UP001602013"/>
    </source>
</evidence>
<feature type="compositionally biased region" description="Polar residues" evidence="1">
    <location>
        <begin position="15"/>
        <end position="29"/>
    </location>
</feature>
<feature type="transmembrane region" description="Helical" evidence="2">
    <location>
        <begin position="73"/>
        <end position="92"/>
    </location>
</feature>
<feature type="domain" description="EAL" evidence="3">
    <location>
        <begin position="447"/>
        <end position="700"/>
    </location>
</feature>
<evidence type="ECO:0000256" key="2">
    <source>
        <dbReference type="SAM" id="Phobius"/>
    </source>
</evidence>
<accession>A0ABW6SY47</accession>
<dbReference type="SUPFAM" id="SSF55073">
    <property type="entry name" value="Nucleotide cyclase"/>
    <property type="match status" value="1"/>
</dbReference>
<keyword evidence="6" id="KW-1185">Reference proteome</keyword>
<feature type="transmembrane region" description="Helical" evidence="2">
    <location>
        <begin position="149"/>
        <end position="170"/>
    </location>
</feature>
<dbReference type="Gene3D" id="3.30.70.270">
    <property type="match status" value="1"/>
</dbReference>
<dbReference type="InterPro" id="IPR035919">
    <property type="entry name" value="EAL_sf"/>
</dbReference>
<dbReference type="Pfam" id="PF00990">
    <property type="entry name" value="GGDEF"/>
    <property type="match status" value="1"/>
</dbReference>
<dbReference type="InterPro" id="IPR001633">
    <property type="entry name" value="EAL_dom"/>
</dbReference>
<feature type="transmembrane region" description="Helical" evidence="2">
    <location>
        <begin position="112"/>
        <end position="137"/>
    </location>
</feature>
<dbReference type="PANTHER" id="PTHR33121">
    <property type="entry name" value="CYCLIC DI-GMP PHOSPHODIESTERASE PDEF"/>
    <property type="match status" value="1"/>
</dbReference>
<feature type="transmembrane region" description="Helical" evidence="2">
    <location>
        <begin position="223"/>
        <end position="245"/>
    </location>
</feature>
<keyword evidence="2" id="KW-1133">Transmembrane helix</keyword>
<feature type="transmembrane region" description="Helical" evidence="2">
    <location>
        <begin position="190"/>
        <end position="211"/>
    </location>
</feature>
<dbReference type="InterPro" id="IPR043128">
    <property type="entry name" value="Rev_trsase/Diguanyl_cyclase"/>
</dbReference>
<evidence type="ECO:0000259" key="4">
    <source>
        <dbReference type="PROSITE" id="PS50887"/>
    </source>
</evidence>
<dbReference type="InterPro" id="IPR029787">
    <property type="entry name" value="Nucleotide_cyclase"/>
</dbReference>
<organism evidence="5 6">
    <name type="scientific">Microtetraspora malaysiensis</name>
    <dbReference type="NCBI Taxonomy" id="161358"/>
    <lineage>
        <taxon>Bacteria</taxon>
        <taxon>Bacillati</taxon>
        <taxon>Actinomycetota</taxon>
        <taxon>Actinomycetes</taxon>
        <taxon>Streptosporangiales</taxon>
        <taxon>Streptosporangiaceae</taxon>
        <taxon>Microtetraspora</taxon>
    </lineage>
</organism>
<dbReference type="SMART" id="SM00267">
    <property type="entry name" value="GGDEF"/>
    <property type="match status" value="1"/>
</dbReference>
<evidence type="ECO:0000259" key="3">
    <source>
        <dbReference type="PROSITE" id="PS50883"/>
    </source>
</evidence>
<dbReference type="PROSITE" id="PS50887">
    <property type="entry name" value="GGDEF"/>
    <property type="match status" value="1"/>
</dbReference>
<dbReference type="Pfam" id="PF00563">
    <property type="entry name" value="EAL"/>
    <property type="match status" value="1"/>
</dbReference>
<dbReference type="PANTHER" id="PTHR33121:SF70">
    <property type="entry name" value="SIGNALING PROTEIN YKOW"/>
    <property type="match status" value="1"/>
</dbReference>
<feature type="transmembrane region" description="Helical" evidence="2">
    <location>
        <begin position="46"/>
        <end position="66"/>
    </location>
</feature>
<evidence type="ECO:0000313" key="5">
    <source>
        <dbReference type="EMBL" id="MFF3669092.1"/>
    </source>
</evidence>
<dbReference type="CDD" id="cd01949">
    <property type="entry name" value="GGDEF"/>
    <property type="match status" value="1"/>
</dbReference>
<dbReference type="EMBL" id="JBIASD010000019">
    <property type="protein sequence ID" value="MFF3669092.1"/>
    <property type="molecule type" value="Genomic_DNA"/>
</dbReference>
<comment type="caution">
    <text evidence="5">The sequence shown here is derived from an EMBL/GenBank/DDBJ whole genome shotgun (WGS) entry which is preliminary data.</text>
</comment>
<protein>
    <submittedName>
        <fullName evidence="5">Bifunctional diguanylate cyclase/phosphodiesterase</fullName>
    </submittedName>
</protein>
<dbReference type="Proteomes" id="UP001602013">
    <property type="component" value="Unassembled WGS sequence"/>
</dbReference>
<dbReference type="NCBIfam" id="TIGR00254">
    <property type="entry name" value="GGDEF"/>
    <property type="match status" value="1"/>
</dbReference>
<dbReference type="PROSITE" id="PS50883">
    <property type="entry name" value="EAL"/>
    <property type="match status" value="1"/>
</dbReference>
<dbReference type="SMART" id="SM00052">
    <property type="entry name" value="EAL"/>
    <property type="match status" value="1"/>
</dbReference>
<dbReference type="InterPro" id="IPR050706">
    <property type="entry name" value="Cyclic-di-GMP_PDE-like"/>
</dbReference>
<dbReference type="RefSeq" id="WP_387414964.1">
    <property type="nucleotide sequence ID" value="NZ_CP191998.1"/>
</dbReference>
<feature type="region of interest" description="Disordered" evidence="1">
    <location>
        <begin position="1"/>
        <end position="41"/>
    </location>
</feature>